<gene>
    <name evidence="2" type="ORF">BP5796_00406</name>
</gene>
<reference evidence="2 3" key="1">
    <citation type="journal article" date="2018" name="IMA Fungus">
        <title>IMA Genome-F 9: Draft genome sequence of Annulohypoxylon stygium, Aspergillus mulundensis, Berkeleyomyces basicola (syn. Thielaviopsis basicola), Ceratocystis smalleyi, two Cercospora beticola strains, Coleophoma cylindrospora, Fusarium fracticaudum, Phialophora cf. hyalina, and Morchella septimelata.</title>
        <authorList>
            <person name="Wingfield B.D."/>
            <person name="Bills G.F."/>
            <person name="Dong Y."/>
            <person name="Huang W."/>
            <person name="Nel W.J."/>
            <person name="Swalarsk-Parry B.S."/>
            <person name="Vaghefi N."/>
            <person name="Wilken P.M."/>
            <person name="An Z."/>
            <person name="de Beer Z.W."/>
            <person name="De Vos L."/>
            <person name="Chen L."/>
            <person name="Duong T.A."/>
            <person name="Gao Y."/>
            <person name="Hammerbacher A."/>
            <person name="Kikkert J.R."/>
            <person name="Li Y."/>
            <person name="Li H."/>
            <person name="Li K."/>
            <person name="Li Q."/>
            <person name="Liu X."/>
            <person name="Ma X."/>
            <person name="Naidoo K."/>
            <person name="Pethybridge S.J."/>
            <person name="Sun J."/>
            <person name="Steenkamp E.T."/>
            <person name="van der Nest M.A."/>
            <person name="van Wyk S."/>
            <person name="Wingfield M.J."/>
            <person name="Xiong C."/>
            <person name="Yue Q."/>
            <person name="Zhang X."/>
        </authorList>
    </citation>
    <scope>NUCLEOTIDE SEQUENCE [LARGE SCALE GENOMIC DNA]</scope>
    <source>
        <strain evidence="2 3">BP5796</strain>
    </source>
</reference>
<proteinExistence type="predicted"/>
<feature type="region of interest" description="Disordered" evidence="1">
    <location>
        <begin position="56"/>
        <end position="144"/>
    </location>
</feature>
<comment type="caution">
    <text evidence="2">The sequence shown here is derived from an EMBL/GenBank/DDBJ whole genome shotgun (WGS) entry which is preliminary data.</text>
</comment>
<name>A0A3D8T7U1_9HELO</name>
<dbReference type="EMBL" id="PDLN01000001">
    <property type="protein sequence ID" value="RDW94643.1"/>
    <property type="molecule type" value="Genomic_DNA"/>
</dbReference>
<dbReference type="Proteomes" id="UP000256328">
    <property type="component" value="Unassembled WGS sequence"/>
</dbReference>
<accession>A0A3D8T7U1</accession>
<evidence type="ECO:0000313" key="3">
    <source>
        <dbReference type="Proteomes" id="UP000256328"/>
    </source>
</evidence>
<keyword evidence="3" id="KW-1185">Reference proteome</keyword>
<organism evidence="2 3">
    <name type="scientific">Coleophoma crateriformis</name>
    <dbReference type="NCBI Taxonomy" id="565419"/>
    <lineage>
        <taxon>Eukaryota</taxon>
        <taxon>Fungi</taxon>
        <taxon>Dikarya</taxon>
        <taxon>Ascomycota</taxon>
        <taxon>Pezizomycotina</taxon>
        <taxon>Leotiomycetes</taxon>
        <taxon>Helotiales</taxon>
        <taxon>Dermateaceae</taxon>
        <taxon>Coleophoma</taxon>
    </lineage>
</organism>
<feature type="compositionally biased region" description="Basic and acidic residues" evidence="1">
    <location>
        <begin position="115"/>
        <end position="137"/>
    </location>
</feature>
<protein>
    <submittedName>
        <fullName evidence="2">Uncharacterized protein</fullName>
    </submittedName>
</protein>
<evidence type="ECO:0000313" key="2">
    <source>
        <dbReference type="EMBL" id="RDW94643.1"/>
    </source>
</evidence>
<evidence type="ECO:0000256" key="1">
    <source>
        <dbReference type="SAM" id="MobiDB-lite"/>
    </source>
</evidence>
<dbReference type="AlphaFoldDB" id="A0A3D8T7U1"/>
<sequence length="264" mass="28842">MEHEARFSASIDGDAGGIGIEIEEDRARIPEPGGFSCEGKGGKAFVISSLGVRSVEERPVKGPAGLTHSRTQQPGSRATAVRPPSLHGLTSIQPDHCQQRRPLDQTNTIPLRVRRSPEPSIVRDRQESGVSKARQDGEPGSLAEQHYSTRFPDCAIPAIWSVVQARLTSYRQISPNDSLAWTHTFSPHPLPIHHPARQHRVESNGPIALLLPAAFLCWRPFFAVRRVIASQRGAAFCSSRSSPPIHSLDTIAITTSRSPDRALL</sequence>